<dbReference type="RefSeq" id="WP_111162683.1">
    <property type="nucleotide sequence ID" value="NZ_PCDP01000051.1"/>
</dbReference>
<protein>
    <submittedName>
        <fullName evidence="1">Uncharacterized protein</fullName>
    </submittedName>
</protein>
<name>A0A2W4EEP9_9HYPH</name>
<organism evidence="1 2">
    <name type="scientific">Rhizobium tubonense</name>
    <dbReference type="NCBI Taxonomy" id="484088"/>
    <lineage>
        <taxon>Bacteria</taxon>
        <taxon>Pseudomonadati</taxon>
        <taxon>Pseudomonadota</taxon>
        <taxon>Alphaproteobacteria</taxon>
        <taxon>Hyphomicrobiales</taxon>
        <taxon>Rhizobiaceae</taxon>
        <taxon>Rhizobium/Agrobacterium group</taxon>
        <taxon>Rhizobium</taxon>
    </lineage>
</organism>
<evidence type="ECO:0000313" key="1">
    <source>
        <dbReference type="EMBL" id="PZM10343.1"/>
    </source>
</evidence>
<comment type="caution">
    <text evidence="1">The sequence shown here is derived from an EMBL/GenBank/DDBJ whole genome shotgun (WGS) entry which is preliminary data.</text>
</comment>
<keyword evidence="2" id="KW-1185">Reference proteome</keyword>
<dbReference type="EMBL" id="PCDP01000051">
    <property type="protein sequence ID" value="PZM10343.1"/>
    <property type="molecule type" value="Genomic_DNA"/>
</dbReference>
<evidence type="ECO:0000313" key="2">
    <source>
        <dbReference type="Proteomes" id="UP000248925"/>
    </source>
</evidence>
<gene>
    <name evidence="1" type="ORF">CPY51_23620</name>
</gene>
<dbReference type="AlphaFoldDB" id="A0A2W4EEP9"/>
<dbReference type="OrthoDB" id="8370501at2"/>
<sequence length="76" mass="8759">MTIAKRQFYKNKKPQGDEYWFYLAKDTETGEVFVIREFDYLVDGGSEKKMTLYEFLAGGGNRQNALLELIGTLVPD</sequence>
<accession>A0A2W4EEP9</accession>
<dbReference type="Proteomes" id="UP000248925">
    <property type="component" value="Unassembled WGS sequence"/>
</dbReference>
<proteinExistence type="predicted"/>
<reference evidence="1 2" key="1">
    <citation type="journal article" date="2018" name="Sci. Rep.">
        <title>Rhizobium tumorigenes sp. nov., a novel plant tumorigenic bacterium isolated from cane gall tumors on thornless blackberry.</title>
        <authorList>
            <person name="Kuzmanovi N."/>
            <person name="Smalla K."/>
            <person name="Gronow S."/>
            <person name="PuBawska J."/>
        </authorList>
    </citation>
    <scope>NUCLEOTIDE SEQUENCE [LARGE SCALE GENOMIC DNA]</scope>
    <source>
        <strain evidence="1 2">CCBAU 85046</strain>
    </source>
</reference>